<keyword evidence="1" id="KW-0001">2Fe-2S</keyword>
<dbReference type="PANTHER" id="PTHR21266:SF58">
    <property type="entry name" value="PHEOPHORBIDE A OXYGENASE"/>
    <property type="match status" value="1"/>
</dbReference>
<protein>
    <submittedName>
        <fullName evidence="6">Protochlorophyllide-dependent translocon component 52 chloroplastic</fullName>
    </submittedName>
</protein>
<reference evidence="6" key="1">
    <citation type="submission" date="2015-12" db="EMBL/GenBank/DDBJ databases">
        <title>Update maize B73 reference genome by single molecule sequencing technologies.</title>
        <authorList>
            <consortium name="Maize Genome Sequencing Project"/>
            <person name="Ware D."/>
        </authorList>
    </citation>
    <scope>NUCLEOTIDE SEQUENCE</scope>
    <source>
        <tissue evidence="6">Seedling</tissue>
    </source>
</reference>
<dbReference type="Pfam" id="PF00355">
    <property type="entry name" value="Rieske"/>
    <property type="match status" value="1"/>
</dbReference>
<evidence type="ECO:0000256" key="4">
    <source>
        <dbReference type="ARBA" id="ARBA00023004"/>
    </source>
</evidence>
<proteinExistence type="predicted"/>
<evidence type="ECO:0000256" key="3">
    <source>
        <dbReference type="ARBA" id="ARBA00022946"/>
    </source>
</evidence>
<dbReference type="InterPro" id="IPR017941">
    <property type="entry name" value="Rieske_2Fe-2S"/>
</dbReference>
<dbReference type="EMBL" id="CM000782">
    <property type="protein sequence ID" value="AQK78205.1"/>
    <property type="molecule type" value="Genomic_DNA"/>
</dbReference>
<dbReference type="Gene3D" id="2.102.10.10">
    <property type="entry name" value="Rieske [2Fe-2S] iron-sulphur domain"/>
    <property type="match status" value="1"/>
</dbReference>
<organism evidence="6">
    <name type="scientific">Zea mays</name>
    <name type="common">Maize</name>
    <dbReference type="NCBI Taxonomy" id="4577"/>
    <lineage>
        <taxon>Eukaryota</taxon>
        <taxon>Viridiplantae</taxon>
        <taxon>Streptophyta</taxon>
        <taxon>Embryophyta</taxon>
        <taxon>Tracheophyta</taxon>
        <taxon>Spermatophyta</taxon>
        <taxon>Magnoliopsida</taxon>
        <taxon>Liliopsida</taxon>
        <taxon>Poales</taxon>
        <taxon>Poaceae</taxon>
        <taxon>PACMAD clade</taxon>
        <taxon>Panicoideae</taxon>
        <taxon>Andropogonodae</taxon>
        <taxon>Andropogoneae</taxon>
        <taxon>Tripsacinae</taxon>
        <taxon>Zea</taxon>
    </lineage>
</organism>
<dbReference type="InterPro" id="IPR050584">
    <property type="entry name" value="Cholesterol_7-desaturase"/>
</dbReference>
<dbReference type="InterPro" id="IPR036922">
    <property type="entry name" value="Rieske_2Fe-2S_sf"/>
</dbReference>
<evidence type="ECO:0000256" key="1">
    <source>
        <dbReference type="ARBA" id="ARBA00022714"/>
    </source>
</evidence>
<dbReference type="InParanoid" id="A0A1D6LDZ2"/>
<keyword evidence="2" id="KW-0479">Metal-binding</keyword>
<keyword evidence="5" id="KW-0411">Iron-sulfur</keyword>
<accession>A0A1D6LDZ2</accession>
<dbReference type="GO" id="GO:0051537">
    <property type="term" value="F:2 iron, 2 sulfur cluster binding"/>
    <property type="evidence" value="ECO:0007669"/>
    <property type="project" value="UniProtKB-KW"/>
</dbReference>
<evidence type="ECO:0000256" key="2">
    <source>
        <dbReference type="ARBA" id="ARBA00022723"/>
    </source>
</evidence>
<evidence type="ECO:0000313" key="6">
    <source>
        <dbReference type="EMBL" id="AQK78205.1"/>
    </source>
</evidence>
<keyword evidence="3" id="KW-0809">Transit peptide</keyword>
<dbReference type="PANTHER" id="PTHR21266">
    <property type="entry name" value="IRON-SULFUR DOMAIN CONTAINING PROTEIN"/>
    <property type="match status" value="1"/>
</dbReference>
<dbReference type="STRING" id="4577.A0A1D6LDZ2"/>
<sequence length="154" mass="17017">MSQSITLHRAPGPAVESRNFSSLPRALCPPLPLAAAVAPLVSTRLSISGGACPVRRRHHAARPSVSFVATETPRTEEQQPSPFGEERFDWLDQWYPLAPVCDLDLHVPHGKTVLGLSIVDWYDHGAGEWRVFDDAYPHRLASLSECRIDDSGRL</sequence>
<keyword evidence="4" id="KW-0408">Iron</keyword>
<dbReference type="SUPFAM" id="SSF50022">
    <property type="entry name" value="ISP domain"/>
    <property type="match status" value="1"/>
</dbReference>
<name>A0A1D6LDZ2_MAIZE</name>
<gene>
    <name evidence="6" type="ORF">ZEAMMB73_Zm00001d035045</name>
</gene>
<dbReference type="AlphaFoldDB" id="A0A1D6LDZ2"/>
<dbReference type="PROSITE" id="PS51296">
    <property type="entry name" value="RIESKE"/>
    <property type="match status" value="1"/>
</dbReference>
<dbReference type="GO" id="GO:0046872">
    <property type="term" value="F:metal ion binding"/>
    <property type="evidence" value="ECO:0007669"/>
    <property type="project" value="UniProtKB-KW"/>
</dbReference>
<evidence type="ECO:0000256" key="5">
    <source>
        <dbReference type="ARBA" id="ARBA00023014"/>
    </source>
</evidence>